<comment type="caution">
    <text evidence="9">The sequence shown here is derived from an EMBL/GenBank/DDBJ whole genome shotgun (WGS) entry which is preliminary data.</text>
</comment>
<sequence>MIWSVSISLLGLLTLSIPVGIVLFILGFGIDQFFSPFPLIRGLGQVVWSSSNSSTLIAIPFFVLLGEILVRGGVAERTYASLDKWFSWLPGGLVHANIGTATMFSATSGSSVATAATVATVAMPQAEKLGYDPRLFSGAIAAGGTLGILIPPSINLIVYGFLTETSIPQLFLAGLIPGLLMAVAFMAITALICWFKPSLGGSSRSFTWGERVSSLRQLVPIILLFVVVIGSIYAGWATPTESAAVGVFMALLIALANGGVNMEMLRHSALGTVRITAMIMLVIIGAYFLNFTMASAGLGRELTSLLENSGLSPLGTLFLVILLYIILGFFIETLSLMVATIPIVVPIMAGLGYDKVWFGVLMIVLVEMALITPPVGLNLYVVQGSRKSGTLGEVMVGAMPYVLVMLAMVGFLILFPGLALFLPAAL</sequence>
<evidence type="ECO:0000256" key="1">
    <source>
        <dbReference type="ARBA" id="ARBA00004429"/>
    </source>
</evidence>
<evidence type="ECO:0000313" key="10">
    <source>
        <dbReference type="Proteomes" id="UP000053675"/>
    </source>
</evidence>
<feature type="transmembrane region" description="Helical" evidence="7">
    <location>
        <begin position="317"/>
        <end position="344"/>
    </location>
</feature>
<dbReference type="PIRSF" id="PIRSF006066">
    <property type="entry name" value="HI0050"/>
    <property type="match status" value="1"/>
</dbReference>
<evidence type="ECO:0000256" key="7">
    <source>
        <dbReference type="RuleBase" id="RU369079"/>
    </source>
</evidence>
<evidence type="ECO:0000259" key="8">
    <source>
        <dbReference type="Pfam" id="PF06808"/>
    </source>
</evidence>
<keyword evidence="7" id="KW-0813">Transport</keyword>
<protein>
    <recommendedName>
        <fullName evidence="7">TRAP transporter large permease protein</fullName>
    </recommendedName>
</protein>
<name>A0A084U5B9_9HYPH</name>
<evidence type="ECO:0000256" key="6">
    <source>
        <dbReference type="ARBA" id="ARBA00023136"/>
    </source>
</evidence>
<feature type="transmembrane region" description="Helical" evidence="7">
    <location>
        <begin position="272"/>
        <end position="297"/>
    </location>
</feature>
<comment type="subcellular location">
    <subcellularLocation>
        <location evidence="1 7">Cell inner membrane</location>
        <topology evidence="1 7">Multi-pass membrane protein</topology>
    </subcellularLocation>
</comment>
<comment type="caution">
    <text evidence="7">Lacks conserved residue(s) required for the propagation of feature annotation.</text>
</comment>
<comment type="subunit">
    <text evidence="7">The complex comprises the extracytoplasmic solute receptor protein and the two transmembrane proteins.</text>
</comment>
<dbReference type="EMBL" id="JMQM01000003">
    <property type="protein sequence ID" value="KFB08155.1"/>
    <property type="molecule type" value="Genomic_DNA"/>
</dbReference>
<keyword evidence="5 7" id="KW-1133">Transmembrane helix</keyword>
<feature type="transmembrane region" description="Helical" evidence="7">
    <location>
        <begin position="170"/>
        <end position="195"/>
    </location>
</feature>
<dbReference type="PANTHER" id="PTHR33362:SF5">
    <property type="entry name" value="C4-DICARBOXYLATE TRAP TRANSPORTER LARGE PERMEASE PROTEIN DCTM"/>
    <property type="match status" value="1"/>
</dbReference>
<evidence type="ECO:0000256" key="2">
    <source>
        <dbReference type="ARBA" id="ARBA00022475"/>
    </source>
</evidence>
<comment type="similarity">
    <text evidence="7">Belongs to the TRAP transporter large permease family.</text>
</comment>
<evidence type="ECO:0000256" key="4">
    <source>
        <dbReference type="ARBA" id="ARBA00022692"/>
    </source>
</evidence>
<dbReference type="GO" id="GO:0022857">
    <property type="term" value="F:transmembrane transporter activity"/>
    <property type="evidence" value="ECO:0007669"/>
    <property type="project" value="UniProtKB-UniRule"/>
</dbReference>
<evidence type="ECO:0000256" key="5">
    <source>
        <dbReference type="ARBA" id="ARBA00022989"/>
    </source>
</evidence>
<keyword evidence="6 7" id="KW-0472">Membrane</keyword>
<accession>A0A084U5B9</accession>
<dbReference type="STRING" id="472175.EL18_03365"/>
<feature type="domain" description="TRAP C4-dicarboxylate transport system permease DctM subunit" evidence="8">
    <location>
        <begin position="7"/>
        <end position="417"/>
    </location>
</feature>
<dbReference type="eggNOG" id="COG1593">
    <property type="taxonomic scope" value="Bacteria"/>
</dbReference>
<evidence type="ECO:0000256" key="3">
    <source>
        <dbReference type="ARBA" id="ARBA00022519"/>
    </source>
</evidence>
<dbReference type="AlphaFoldDB" id="A0A084U5B9"/>
<organism evidence="9 10">
    <name type="scientific">Nitratireductor basaltis</name>
    <dbReference type="NCBI Taxonomy" id="472175"/>
    <lineage>
        <taxon>Bacteria</taxon>
        <taxon>Pseudomonadati</taxon>
        <taxon>Pseudomonadota</taxon>
        <taxon>Alphaproteobacteria</taxon>
        <taxon>Hyphomicrobiales</taxon>
        <taxon>Phyllobacteriaceae</taxon>
        <taxon>Nitratireductor</taxon>
    </lineage>
</organism>
<keyword evidence="10" id="KW-1185">Reference proteome</keyword>
<gene>
    <name evidence="9" type="ORF">EL18_03365</name>
</gene>
<feature type="transmembrane region" description="Helical" evidence="7">
    <location>
        <begin position="7"/>
        <end position="30"/>
    </location>
</feature>
<proteinExistence type="inferred from homology"/>
<evidence type="ECO:0000313" key="9">
    <source>
        <dbReference type="EMBL" id="KFB08155.1"/>
    </source>
</evidence>
<dbReference type="NCBIfam" id="TIGR00786">
    <property type="entry name" value="dctM"/>
    <property type="match status" value="1"/>
</dbReference>
<dbReference type="Proteomes" id="UP000053675">
    <property type="component" value="Unassembled WGS sequence"/>
</dbReference>
<dbReference type="InterPro" id="IPR004681">
    <property type="entry name" value="TRAP_DctM"/>
</dbReference>
<dbReference type="GO" id="GO:0005886">
    <property type="term" value="C:plasma membrane"/>
    <property type="evidence" value="ECO:0007669"/>
    <property type="project" value="UniProtKB-SubCell"/>
</dbReference>
<dbReference type="OrthoDB" id="8043430at2"/>
<feature type="transmembrane region" description="Helical" evidence="7">
    <location>
        <begin position="135"/>
        <end position="158"/>
    </location>
</feature>
<reference evidence="9 10" key="1">
    <citation type="submission" date="2014-05" db="EMBL/GenBank/DDBJ databases">
        <title>Draft Genome Sequence of Nitratireductor basaltis Strain UMTGB225, A Marine Bacterium Isolated from Green Barrel Tunicate.</title>
        <authorList>
            <person name="Gan H.Y."/>
        </authorList>
    </citation>
    <scope>NUCLEOTIDE SEQUENCE [LARGE SCALE GENOMIC DNA]</scope>
    <source>
        <strain evidence="9 10">UMTGB225</strain>
    </source>
</reference>
<dbReference type="RefSeq" id="WP_036486805.1">
    <property type="nucleotide sequence ID" value="NZ_JMQM01000003.1"/>
</dbReference>
<keyword evidence="2" id="KW-1003">Cell membrane</keyword>
<feature type="transmembrane region" description="Helical" evidence="7">
    <location>
        <begin position="242"/>
        <end position="260"/>
    </location>
</feature>
<feature type="transmembrane region" description="Helical" evidence="7">
    <location>
        <begin position="356"/>
        <end position="381"/>
    </location>
</feature>
<feature type="transmembrane region" description="Helical" evidence="7">
    <location>
        <begin position="50"/>
        <end position="70"/>
    </location>
</feature>
<dbReference type="InterPro" id="IPR010656">
    <property type="entry name" value="DctM"/>
</dbReference>
<feature type="transmembrane region" description="Helical" evidence="7">
    <location>
        <begin position="401"/>
        <end position="422"/>
    </location>
</feature>
<keyword evidence="4 7" id="KW-0812">Transmembrane</keyword>
<dbReference type="PANTHER" id="PTHR33362">
    <property type="entry name" value="SIALIC ACID TRAP TRANSPORTER PERMEASE PROTEIN SIAT-RELATED"/>
    <property type="match status" value="1"/>
</dbReference>
<keyword evidence="3 7" id="KW-0997">Cell inner membrane</keyword>
<dbReference type="Pfam" id="PF06808">
    <property type="entry name" value="DctM"/>
    <property type="match status" value="1"/>
</dbReference>
<comment type="function">
    <text evidence="7">Part of the tripartite ATP-independent periplasmic (TRAP) transport system.</text>
</comment>
<feature type="transmembrane region" description="Helical" evidence="7">
    <location>
        <begin position="215"/>
        <end position="236"/>
    </location>
</feature>
<dbReference type="PATRIC" id="fig|472175.3.peg.3362"/>